<evidence type="ECO:0000313" key="2">
    <source>
        <dbReference type="EMBL" id="CAL4144825.1"/>
    </source>
</evidence>
<sequence length="107" mass="11416">MASNTSDSSSSGSSDVYRNPVQQAVQSSINTAAFYGSSKNLRDRKQQEEVPPSPQSSRPSSGRSVSVIDDTDEDKTYHPSEGEAEETPRVGSSRGSLPGLLLAARKK</sequence>
<reference evidence="2 3" key="1">
    <citation type="submission" date="2024-05" db="EMBL/GenBank/DDBJ databases">
        <authorList>
            <person name="Wallberg A."/>
        </authorList>
    </citation>
    <scope>NUCLEOTIDE SEQUENCE [LARGE SCALE GENOMIC DNA]</scope>
</reference>
<feature type="non-terminal residue" evidence="2">
    <location>
        <position position="107"/>
    </location>
</feature>
<dbReference type="AlphaFoldDB" id="A0AAV2RWT2"/>
<protein>
    <submittedName>
        <fullName evidence="2">Uncharacterized protein</fullName>
    </submittedName>
</protein>
<name>A0AAV2RWT2_MEGNR</name>
<feature type="compositionally biased region" description="Polar residues" evidence="1">
    <location>
        <begin position="20"/>
        <end position="31"/>
    </location>
</feature>
<feature type="compositionally biased region" description="Low complexity" evidence="1">
    <location>
        <begin position="55"/>
        <end position="67"/>
    </location>
</feature>
<proteinExistence type="predicted"/>
<comment type="caution">
    <text evidence="2">The sequence shown here is derived from an EMBL/GenBank/DDBJ whole genome shotgun (WGS) entry which is preliminary data.</text>
</comment>
<organism evidence="2 3">
    <name type="scientific">Meganyctiphanes norvegica</name>
    <name type="common">Northern krill</name>
    <name type="synonym">Thysanopoda norvegica</name>
    <dbReference type="NCBI Taxonomy" id="48144"/>
    <lineage>
        <taxon>Eukaryota</taxon>
        <taxon>Metazoa</taxon>
        <taxon>Ecdysozoa</taxon>
        <taxon>Arthropoda</taxon>
        <taxon>Crustacea</taxon>
        <taxon>Multicrustacea</taxon>
        <taxon>Malacostraca</taxon>
        <taxon>Eumalacostraca</taxon>
        <taxon>Eucarida</taxon>
        <taxon>Euphausiacea</taxon>
        <taxon>Euphausiidae</taxon>
        <taxon>Meganyctiphanes</taxon>
    </lineage>
</organism>
<dbReference type="EMBL" id="CAXKWB010034485">
    <property type="protein sequence ID" value="CAL4144825.1"/>
    <property type="molecule type" value="Genomic_DNA"/>
</dbReference>
<feature type="region of interest" description="Disordered" evidence="1">
    <location>
        <begin position="1"/>
        <end position="107"/>
    </location>
</feature>
<evidence type="ECO:0000313" key="3">
    <source>
        <dbReference type="Proteomes" id="UP001497623"/>
    </source>
</evidence>
<feature type="compositionally biased region" description="Low complexity" evidence="1">
    <location>
        <begin position="89"/>
        <end position="107"/>
    </location>
</feature>
<evidence type="ECO:0000256" key="1">
    <source>
        <dbReference type="SAM" id="MobiDB-lite"/>
    </source>
</evidence>
<keyword evidence="3" id="KW-1185">Reference proteome</keyword>
<feature type="compositionally biased region" description="Low complexity" evidence="1">
    <location>
        <begin position="1"/>
        <end position="14"/>
    </location>
</feature>
<gene>
    <name evidence="2" type="ORF">MNOR_LOCUS29562</name>
</gene>
<accession>A0AAV2RWT2</accession>
<dbReference type="Proteomes" id="UP001497623">
    <property type="component" value="Unassembled WGS sequence"/>
</dbReference>